<dbReference type="EMBL" id="QGKV02000299">
    <property type="protein sequence ID" value="KAF3597653.1"/>
    <property type="molecule type" value="Genomic_DNA"/>
</dbReference>
<accession>A0ABQ7EM58</accession>
<dbReference type="InterPro" id="IPR021919">
    <property type="entry name" value="CCB1"/>
</dbReference>
<protein>
    <submittedName>
        <fullName evidence="1">Uncharacterized protein</fullName>
    </submittedName>
</protein>
<dbReference type="PANTHER" id="PTHR35302">
    <property type="match status" value="1"/>
</dbReference>
<keyword evidence="2" id="KW-1185">Reference proteome</keyword>
<evidence type="ECO:0000313" key="1">
    <source>
        <dbReference type="EMBL" id="KAF3597653.1"/>
    </source>
</evidence>
<dbReference type="PANTHER" id="PTHR35302:SF1">
    <property type="entry name" value="PROTEIN COFACTOR ASSEMBLY OF COMPLEX C SUBUNIT B CCB1, CHLOROPLASTIC"/>
    <property type="match status" value="1"/>
</dbReference>
<name>A0ABQ7EM58_BRACR</name>
<gene>
    <name evidence="1" type="ORF">DY000_02025345</name>
</gene>
<comment type="caution">
    <text evidence="1">The sequence shown here is derived from an EMBL/GenBank/DDBJ whole genome shotgun (WGS) entry which is preliminary data.</text>
</comment>
<organism evidence="1 2">
    <name type="scientific">Brassica cretica</name>
    <name type="common">Mustard</name>
    <dbReference type="NCBI Taxonomy" id="69181"/>
    <lineage>
        <taxon>Eukaryota</taxon>
        <taxon>Viridiplantae</taxon>
        <taxon>Streptophyta</taxon>
        <taxon>Embryophyta</taxon>
        <taxon>Tracheophyta</taxon>
        <taxon>Spermatophyta</taxon>
        <taxon>Magnoliopsida</taxon>
        <taxon>eudicotyledons</taxon>
        <taxon>Gunneridae</taxon>
        <taxon>Pentapetalae</taxon>
        <taxon>rosids</taxon>
        <taxon>malvids</taxon>
        <taxon>Brassicales</taxon>
        <taxon>Brassicaceae</taxon>
        <taxon>Brassiceae</taxon>
        <taxon>Brassica</taxon>
    </lineage>
</organism>
<dbReference type="Proteomes" id="UP000266723">
    <property type="component" value="Unassembled WGS sequence"/>
</dbReference>
<reference evidence="1 2" key="1">
    <citation type="journal article" date="2020" name="BMC Genomics">
        <title>Intraspecific diversification of the crop wild relative Brassica cretica Lam. using demographic model selection.</title>
        <authorList>
            <person name="Kioukis A."/>
            <person name="Michalopoulou V.A."/>
            <person name="Briers L."/>
            <person name="Pirintsos S."/>
            <person name="Studholme D.J."/>
            <person name="Pavlidis P."/>
            <person name="Sarris P.F."/>
        </authorList>
    </citation>
    <scope>NUCLEOTIDE SEQUENCE [LARGE SCALE GENOMIC DNA]</scope>
    <source>
        <strain evidence="2">cv. PFS-1207/04</strain>
    </source>
</reference>
<proteinExistence type="predicted"/>
<sequence>MATKLFSPSLSCPWVTSRDVVIKGRRRDFLTKRNRVSPVTAMVVEPLSAVSSSAVQIHQWWEQNPSSLLLMAETGGGYSLASYYTSLGLFVISVPGL</sequence>
<evidence type="ECO:0000313" key="2">
    <source>
        <dbReference type="Proteomes" id="UP000266723"/>
    </source>
</evidence>